<comment type="caution">
    <text evidence="2">The sequence shown here is derived from an EMBL/GenBank/DDBJ whole genome shotgun (WGS) entry which is preliminary data.</text>
</comment>
<reference evidence="2" key="1">
    <citation type="submission" date="2023-08" db="EMBL/GenBank/DDBJ databases">
        <title>Draft sequence of the Babesia gibsoni genome.</title>
        <authorList>
            <person name="Yamagishi J.Y."/>
            <person name="Xuan X.X."/>
        </authorList>
    </citation>
    <scope>NUCLEOTIDE SEQUENCE</scope>
    <source>
        <strain evidence="2">Azabu</strain>
    </source>
</reference>
<evidence type="ECO:0000256" key="1">
    <source>
        <dbReference type="SAM" id="MobiDB-lite"/>
    </source>
</evidence>
<name>A0AAD8PGX4_BABGI</name>
<feature type="compositionally biased region" description="Basic and acidic residues" evidence="1">
    <location>
        <begin position="237"/>
        <end position="248"/>
    </location>
</feature>
<proteinExistence type="predicted"/>
<protein>
    <submittedName>
        <fullName evidence="2">Uncharacterized protein</fullName>
    </submittedName>
</protein>
<accession>A0AAD8PGX4</accession>
<feature type="compositionally biased region" description="Basic residues" evidence="1">
    <location>
        <begin position="249"/>
        <end position="258"/>
    </location>
</feature>
<organism evidence="2 3">
    <name type="scientific">Babesia gibsoni</name>
    <dbReference type="NCBI Taxonomy" id="33632"/>
    <lineage>
        <taxon>Eukaryota</taxon>
        <taxon>Sar</taxon>
        <taxon>Alveolata</taxon>
        <taxon>Apicomplexa</taxon>
        <taxon>Aconoidasida</taxon>
        <taxon>Piroplasmida</taxon>
        <taxon>Babesiidae</taxon>
        <taxon>Babesia</taxon>
    </lineage>
</organism>
<evidence type="ECO:0000313" key="3">
    <source>
        <dbReference type="Proteomes" id="UP001230268"/>
    </source>
</evidence>
<dbReference type="EMBL" id="JAVEPI010000001">
    <property type="protein sequence ID" value="KAK1444967.1"/>
    <property type="molecule type" value="Genomic_DNA"/>
</dbReference>
<keyword evidence="3" id="KW-1185">Reference proteome</keyword>
<dbReference type="AlphaFoldDB" id="A0AAD8PGX4"/>
<sequence length="325" mass="37233">MVRAENIEASLSSMIRKSLEQTIDYLDNKYLEKEIENTLFPERASGRHSRLEWDYRPYSSSRQDPIVHRRPGYCYTLDEAVSRNINNTLNNSFFSIYGSNNNGIWSSKPTSSKKGDGNLNVPTWSDLGYGRTKSIGAGQDYAQQEETPFFYSDTPRSEKFNMRNILRCPSITGNCLTGRLIEDTLKIPLPPQQPRLSARQLNSRTHHYFSSQNVSSRSHGRYTKEFKALLSGDIKEFSHDSQRKDPKRHERKQPKGRTCKGTLESSGKAQRTEGPPEFTEAGSLSNVLEASEIWLRHTTTSNFSNKKTILKKHYINEDQFYVGVD</sequence>
<dbReference type="Proteomes" id="UP001230268">
    <property type="component" value="Unassembled WGS sequence"/>
</dbReference>
<evidence type="ECO:0000313" key="2">
    <source>
        <dbReference type="EMBL" id="KAK1444967.1"/>
    </source>
</evidence>
<feature type="region of interest" description="Disordered" evidence="1">
    <location>
        <begin position="237"/>
        <end position="280"/>
    </location>
</feature>
<gene>
    <name evidence="2" type="ORF">BgAZ_108730</name>
</gene>